<dbReference type="SUPFAM" id="SSF52540">
    <property type="entry name" value="P-loop containing nucleoside triphosphate hydrolases"/>
    <property type="match status" value="1"/>
</dbReference>
<keyword evidence="3" id="KW-0472">Membrane</keyword>
<keyword evidence="3" id="KW-1133">Transmembrane helix</keyword>
<comment type="caution">
    <text evidence="5">The sequence shown here is derived from an EMBL/GenBank/DDBJ whole genome shotgun (WGS) entry which is preliminary data.</text>
</comment>
<dbReference type="InterPro" id="IPR016032">
    <property type="entry name" value="Sig_transdc_resp-reg_C-effctor"/>
</dbReference>
<feature type="transmembrane region" description="Helical" evidence="3">
    <location>
        <begin position="73"/>
        <end position="91"/>
    </location>
</feature>
<dbReference type="Pfam" id="PF13191">
    <property type="entry name" value="AAA_16"/>
    <property type="match status" value="1"/>
</dbReference>
<keyword evidence="1" id="KW-0547">Nucleotide-binding</keyword>
<dbReference type="GO" id="GO:0006355">
    <property type="term" value="P:regulation of DNA-templated transcription"/>
    <property type="evidence" value="ECO:0007669"/>
    <property type="project" value="InterPro"/>
</dbReference>
<dbReference type="PANTHER" id="PTHR16305:SF35">
    <property type="entry name" value="TRANSCRIPTIONAL ACTIVATOR DOMAIN"/>
    <property type="match status" value="1"/>
</dbReference>
<dbReference type="AlphaFoldDB" id="A0A7K1FRY6"/>
<dbReference type="InterPro" id="IPR036388">
    <property type="entry name" value="WH-like_DNA-bd_sf"/>
</dbReference>
<evidence type="ECO:0000256" key="3">
    <source>
        <dbReference type="SAM" id="Phobius"/>
    </source>
</evidence>
<gene>
    <name evidence="5" type="ORF">GIS00_23485</name>
</gene>
<dbReference type="PROSITE" id="PS00622">
    <property type="entry name" value="HTH_LUXR_1"/>
    <property type="match status" value="1"/>
</dbReference>
<evidence type="ECO:0000313" key="6">
    <source>
        <dbReference type="Proteomes" id="UP000460221"/>
    </source>
</evidence>
<dbReference type="PROSITE" id="PS50043">
    <property type="entry name" value="HTH_LUXR_2"/>
    <property type="match status" value="1"/>
</dbReference>
<keyword evidence="2" id="KW-0067">ATP-binding</keyword>
<dbReference type="SUPFAM" id="SSF46894">
    <property type="entry name" value="C-terminal effector domain of the bipartite response regulators"/>
    <property type="match status" value="1"/>
</dbReference>
<accession>A0A7K1FRY6</accession>
<dbReference type="SMART" id="SM00421">
    <property type="entry name" value="HTH_LUXR"/>
    <property type="match status" value="1"/>
</dbReference>
<dbReference type="GO" id="GO:0005524">
    <property type="term" value="F:ATP binding"/>
    <property type="evidence" value="ECO:0007669"/>
    <property type="project" value="UniProtKB-KW"/>
</dbReference>
<evidence type="ECO:0000256" key="2">
    <source>
        <dbReference type="ARBA" id="ARBA00022840"/>
    </source>
</evidence>
<dbReference type="PRINTS" id="PR00038">
    <property type="entry name" value="HTHLUXR"/>
</dbReference>
<dbReference type="GO" id="GO:0003677">
    <property type="term" value="F:DNA binding"/>
    <property type="evidence" value="ECO:0007669"/>
    <property type="project" value="InterPro"/>
</dbReference>
<dbReference type="InterPro" id="IPR027417">
    <property type="entry name" value="P-loop_NTPase"/>
</dbReference>
<feature type="domain" description="HTH luxR-type" evidence="4">
    <location>
        <begin position="845"/>
        <end position="910"/>
    </location>
</feature>
<evidence type="ECO:0000313" key="5">
    <source>
        <dbReference type="EMBL" id="MTD16901.1"/>
    </source>
</evidence>
<dbReference type="Pfam" id="PF00196">
    <property type="entry name" value="GerE"/>
    <property type="match status" value="1"/>
</dbReference>
<organism evidence="5 6">
    <name type="scientific">Nakamurella alba</name>
    <dbReference type="NCBI Taxonomy" id="2665158"/>
    <lineage>
        <taxon>Bacteria</taxon>
        <taxon>Bacillati</taxon>
        <taxon>Actinomycetota</taxon>
        <taxon>Actinomycetes</taxon>
        <taxon>Nakamurellales</taxon>
        <taxon>Nakamurellaceae</taxon>
        <taxon>Nakamurella</taxon>
    </lineage>
</organism>
<dbReference type="Proteomes" id="UP000460221">
    <property type="component" value="Unassembled WGS sequence"/>
</dbReference>
<sequence length="912" mass="95979">MTRPDRVGASGQPRLLGRDLELSRLVGMTDGTYVGESLAVVGGPAGIGKSALLDALAAQVPGRRVLRFQGNRALGLVPFGLVAGLIGALLSDALPLAPLHRDVLVRIASGGRAGGVDQGKLRAAVASLMEMVGQEEPLLLLIDDLHEVDPGSTAVLLAGAGRVVPAHAVTVLAVRGRVPEPVPDAIEIELAALDEPDAGRVLDELPEPPTGRRRLELLRTAGGNPLALVELGRRPANTVVLQDPSGGRVALGELLGDVFGASAAGLPDRTRRALLLAAAGETRQQVLHAPEVGIRRDDWDPAEAAGIVTVSAGLVRFCHPLMGLAVYEKAPAADRREAHLVLAAAASTEPGLASWHRAAATTGKDPLLAEDLGKYAEEVLAAGDAMTAASVLERAVALTADARETAIRRLRAAELAGSVGQVAWVADLIADEVTTTPFPDIRIRVAALLGWLHMMDDRPSAALEVLMPVAEQVDLGDPILAILFLGTGALPAYSTGDRHDLERFARACGAVRQLVTGIPPGILWPLSMALPSDEILAEVLHTAPRPVVVDHDSFMGAANLGACCLVLDETSLSIAHLEPPRDLLARGVAFNPALSTFAAVGWAYLDAARLTAAEHNALLSLQLNEYLRVPMVTAVATVQLAIVAILRGGPDEDIVVGRAAAERSGTMAVRSQLRWAEGRAAAAAGDPRRAWTLLRGLYAADGVALHRHVGALAVADLCSAAVEVGEQETARMVLDRLTQSGRWVSRRSRLLLERAAAVLSDDPADGARRLRVIVDDPAAAEWPLERGLSLLDLAGCLHRARSPREERKVLQEAASQLEDVGADAWRATLPGRMRAAGDRSPDVVPRGGLAQLTDQQQAIVRLAAGGLSNAEIAERLFLSTRTVGSHLYRSFPKLGVTHRSQLAAIVEAEESP</sequence>
<dbReference type="PANTHER" id="PTHR16305">
    <property type="entry name" value="TESTICULAR SOLUBLE ADENYLYL CYCLASE"/>
    <property type="match status" value="1"/>
</dbReference>
<protein>
    <submittedName>
        <fullName evidence="5">AAA family ATPase</fullName>
    </submittedName>
</protein>
<proteinExistence type="predicted"/>
<dbReference type="InterPro" id="IPR003593">
    <property type="entry name" value="AAA+_ATPase"/>
</dbReference>
<evidence type="ECO:0000259" key="4">
    <source>
        <dbReference type="PROSITE" id="PS50043"/>
    </source>
</evidence>
<name>A0A7K1FRY6_9ACTN</name>
<evidence type="ECO:0000256" key="1">
    <source>
        <dbReference type="ARBA" id="ARBA00022741"/>
    </source>
</evidence>
<dbReference type="GO" id="GO:0004016">
    <property type="term" value="F:adenylate cyclase activity"/>
    <property type="evidence" value="ECO:0007669"/>
    <property type="project" value="TreeGrafter"/>
</dbReference>
<dbReference type="EMBL" id="WLYK01000012">
    <property type="protein sequence ID" value="MTD16901.1"/>
    <property type="molecule type" value="Genomic_DNA"/>
</dbReference>
<reference evidence="5 6" key="1">
    <citation type="submission" date="2019-11" db="EMBL/GenBank/DDBJ databases">
        <authorList>
            <person name="Jiang L.-Q."/>
        </authorList>
    </citation>
    <scope>NUCLEOTIDE SEQUENCE [LARGE SCALE GENOMIC DNA]</scope>
    <source>
        <strain evidence="5 6">YIM 132087</strain>
    </source>
</reference>
<dbReference type="InterPro" id="IPR000792">
    <property type="entry name" value="Tscrpt_reg_LuxR_C"/>
</dbReference>
<dbReference type="SMART" id="SM00382">
    <property type="entry name" value="AAA"/>
    <property type="match status" value="1"/>
</dbReference>
<dbReference type="InterPro" id="IPR041664">
    <property type="entry name" value="AAA_16"/>
</dbReference>
<keyword evidence="6" id="KW-1185">Reference proteome</keyword>
<dbReference type="GO" id="GO:0005737">
    <property type="term" value="C:cytoplasm"/>
    <property type="evidence" value="ECO:0007669"/>
    <property type="project" value="TreeGrafter"/>
</dbReference>
<keyword evidence="3" id="KW-0812">Transmembrane</keyword>
<dbReference type="Gene3D" id="1.10.10.10">
    <property type="entry name" value="Winged helix-like DNA-binding domain superfamily/Winged helix DNA-binding domain"/>
    <property type="match status" value="1"/>
</dbReference>
<dbReference type="RefSeq" id="WP_154770910.1">
    <property type="nucleotide sequence ID" value="NZ_WLYK01000012.1"/>
</dbReference>
<dbReference type="CDD" id="cd06170">
    <property type="entry name" value="LuxR_C_like"/>
    <property type="match status" value="1"/>
</dbReference>